<sequence>MKSLTADNSWRDLKADLTIEVVTSRKDGDLAHLFRATELIVSTCTKLVVALFPGAPLLLQPRAILEDLGSRSVISWIRLEENAEDTRSQTLGEAAVGNIVDCLRWLSDCRAGVPYQELLRIIGEQRAANNLPIHLNAADLLASLGELQEVRATFPDFKRILFTALAGDVKLDASSYVPVGHLLQLAAHWHLKNTAVEIVLVVQEPDYSGGRVWKMQHNGTNVEVAIHDQGWLSAFSNRGIDVRKGDIVRAIATTEQHYGVDGVLLHGEIHITAILETVSSGPNVEGRTYTNSKPADISSLGINVFWPLHSSSPDTAEVS</sequence>
<keyword evidence="2" id="KW-1185">Reference proteome</keyword>
<evidence type="ECO:0000313" key="1">
    <source>
        <dbReference type="EMBL" id="QIK79101.1"/>
    </source>
</evidence>
<reference evidence="1 2" key="1">
    <citation type="submission" date="2020-03" db="EMBL/GenBank/DDBJ databases">
        <title>Sphingomonas sp. nov., isolated from fish.</title>
        <authorList>
            <person name="Hyun D.-W."/>
            <person name="Bae J.-W."/>
        </authorList>
    </citation>
    <scope>NUCLEOTIDE SEQUENCE [LARGE SCALE GENOMIC DNA]</scope>
    <source>
        <strain evidence="1 2">HDW15B</strain>
    </source>
</reference>
<dbReference type="KEGG" id="spii:G7077_09530"/>
<evidence type="ECO:0000313" key="2">
    <source>
        <dbReference type="Proteomes" id="UP000503222"/>
    </source>
</evidence>
<organism evidence="1 2">
    <name type="scientific">Sphingomonas piscis</name>
    <dbReference type="NCBI Taxonomy" id="2714943"/>
    <lineage>
        <taxon>Bacteria</taxon>
        <taxon>Pseudomonadati</taxon>
        <taxon>Pseudomonadota</taxon>
        <taxon>Alphaproteobacteria</taxon>
        <taxon>Sphingomonadales</taxon>
        <taxon>Sphingomonadaceae</taxon>
        <taxon>Sphingomonas</taxon>
    </lineage>
</organism>
<name>A0A6G7YQT2_9SPHN</name>
<proteinExistence type="predicted"/>
<gene>
    <name evidence="1" type="ORF">G7077_09530</name>
</gene>
<protein>
    <submittedName>
        <fullName evidence="1">Uncharacterized protein</fullName>
    </submittedName>
</protein>
<dbReference type="AlphaFoldDB" id="A0A6G7YQT2"/>
<dbReference type="RefSeq" id="WP_166411491.1">
    <property type="nucleotide sequence ID" value="NZ_CP049869.1"/>
</dbReference>
<accession>A0A6G7YQT2</accession>
<dbReference type="EMBL" id="CP049869">
    <property type="protein sequence ID" value="QIK79101.1"/>
    <property type="molecule type" value="Genomic_DNA"/>
</dbReference>
<dbReference type="Proteomes" id="UP000503222">
    <property type="component" value="Chromosome"/>
</dbReference>